<name>A0A089NLH7_9HYPH</name>
<dbReference type="eggNOG" id="COG0702">
    <property type="taxonomic scope" value="Bacteria"/>
</dbReference>
<protein>
    <submittedName>
        <fullName evidence="4">NmrA family protein</fullName>
    </submittedName>
</protein>
<organism evidence="4 5">
    <name type="scientific">Methylobacterium oryzae CBMB20</name>
    <dbReference type="NCBI Taxonomy" id="693986"/>
    <lineage>
        <taxon>Bacteria</taxon>
        <taxon>Pseudomonadati</taxon>
        <taxon>Pseudomonadota</taxon>
        <taxon>Alphaproteobacteria</taxon>
        <taxon>Hyphomicrobiales</taxon>
        <taxon>Methylobacteriaceae</taxon>
        <taxon>Methylobacterium</taxon>
    </lineage>
</organism>
<sequence length="298" mass="31899">MDGAQTQHLVVVAGATGDLGTRIVKALTAKGRPVRALVRRPADELARGNVEQVSVDFGNGVALTHAVSGAACVVSALNGTAPVILDTQGQLLDAAVAAGVPRFIPSDFCLDYLTTRPGDNRNMDLRRQFAARLDAARIRATSILNGPFADLLEGQAPIVLHRFRRVLFWGDADQVFDFTAKDDVAAYTADAALDPAAPRHLRISGDQISPRGLAELLTGLEGRRWRLLRAGGIGRLSAIIAVARALTPETDAPFPAWQGMQYLRDMSTGRGKLHGFDNTRYGKTDWTSAAAVLAPTIR</sequence>
<evidence type="ECO:0000313" key="4">
    <source>
        <dbReference type="EMBL" id="AIQ88237.1"/>
    </source>
</evidence>
<dbReference type="EMBL" id="CP003811">
    <property type="protein sequence ID" value="AIQ88237.1"/>
    <property type="molecule type" value="Genomic_DNA"/>
</dbReference>
<evidence type="ECO:0000313" key="5">
    <source>
        <dbReference type="Proteomes" id="UP000029492"/>
    </source>
</evidence>
<dbReference type="Gene3D" id="3.40.50.720">
    <property type="entry name" value="NAD(P)-binding Rossmann-like Domain"/>
    <property type="match status" value="1"/>
</dbReference>
<accession>A0A089NLH7</accession>
<dbReference type="KEGG" id="mor:MOC_0482"/>
<evidence type="ECO:0000256" key="2">
    <source>
        <dbReference type="ARBA" id="ARBA00023002"/>
    </source>
</evidence>
<dbReference type="HOGENOM" id="CLU_079104_1_0_5"/>
<keyword evidence="5" id="KW-1185">Reference proteome</keyword>
<reference evidence="4 5" key="1">
    <citation type="journal article" date="2014" name="PLoS ONE">
        <title>Genome Information of Methylobacterium oryzae, a Plant-Probiotic Methylotroph in the Phyllosphere.</title>
        <authorList>
            <person name="Kwak M.J."/>
            <person name="Jeong H."/>
            <person name="Madhaiyan M."/>
            <person name="Lee Y."/>
            <person name="Sa T.M."/>
            <person name="Oh T.K."/>
            <person name="Kim J.F."/>
        </authorList>
    </citation>
    <scope>NUCLEOTIDE SEQUENCE [LARGE SCALE GENOMIC DNA]</scope>
    <source>
        <strain evidence="4 5">CBMB20</strain>
    </source>
</reference>
<evidence type="ECO:0000256" key="1">
    <source>
        <dbReference type="ARBA" id="ARBA00022857"/>
    </source>
</evidence>
<dbReference type="AlphaFoldDB" id="A0A089NLH7"/>
<keyword evidence="1" id="KW-0521">NADP</keyword>
<dbReference type="STRING" id="693986.MOC_0482"/>
<dbReference type="GO" id="GO:0016491">
    <property type="term" value="F:oxidoreductase activity"/>
    <property type="evidence" value="ECO:0007669"/>
    <property type="project" value="UniProtKB-KW"/>
</dbReference>
<dbReference type="Pfam" id="PF05368">
    <property type="entry name" value="NmrA"/>
    <property type="match status" value="1"/>
</dbReference>
<gene>
    <name evidence="4" type="ORF">MOC_0482</name>
</gene>
<feature type="domain" description="NmrA-like" evidence="3">
    <location>
        <begin position="7"/>
        <end position="111"/>
    </location>
</feature>
<dbReference type="InterPro" id="IPR051609">
    <property type="entry name" value="NmrA/Isoflavone_reductase-like"/>
</dbReference>
<dbReference type="InterPro" id="IPR036291">
    <property type="entry name" value="NAD(P)-bd_dom_sf"/>
</dbReference>
<dbReference type="RefSeq" id="WP_052083527.1">
    <property type="nucleotide sequence ID" value="NZ_CP003811.1"/>
</dbReference>
<keyword evidence="2" id="KW-0560">Oxidoreductase</keyword>
<dbReference type="SUPFAM" id="SSF51735">
    <property type="entry name" value="NAD(P)-binding Rossmann-fold domains"/>
    <property type="match status" value="1"/>
</dbReference>
<dbReference type="PANTHER" id="PTHR47706:SF1">
    <property type="entry name" value="CIPA-LIKE, PUTATIVE (AFU_ORTHOLOGUE AFUA_1G12460)-RELATED"/>
    <property type="match status" value="1"/>
</dbReference>
<dbReference type="PANTHER" id="PTHR47706">
    <property type="entry name" value="NMRA-LIKE FAMILY PROTEIN"/>
    <property type="match status" value="1"/>
</dbReference>
<evidence type="ECO:0000259" key="3">
    <source>
        <dbReference type="Pfam" id="PF05368"/>
    </source>
</evidence>
<dbReference type="Proteomes" id="UP000029492">
    <property type="component" value="Chromosome"/>
</dbReference>
<dbReference type="InterPro" id="IPR008030">
    <property type="entry name" value="NmrA-like"/>
</dbReference>
<proteinExistence type="predicted"/>